<organism evidence="2 3">
    <name type="scientific">Megamonas hypermegale</name>
    <dbReference type="NCBI Taxonomy" id="158847"/>
    <lineage>
        <taxon>Bacteria</taxon>
        <taxon>Bacillati</taxon>
        <taxon>Bacillota</taxon>
        <taxon>Negativicutes</taxon>
        <taxon>Selenomonadales</taxon>
        <taxon>Selenomonadaceae</taxon>
        <taxon>Megamonas</taxon>
    </lineage>
</organism>
<comment type="caution">
    <text evidence="2">The sequence shown here is derived from an EMBL/GenBank/DDBJ whole genome shotgun (WGS) entry which is preliminary data.</text>
</comment>
<evidence type="ECO:0000313" key="3">
    <source>
        <dbReference type="Proteomes" id="UP000780768"/>
    </source>
</evidence>
<keyword evidence="1" id="KW-0812">Transmembrane</keyword>
<dbReference type="Proteomes" id="UP000780768">
    <property type="component" value="Unassembled WGS sequence"/>
</dbReference>
<dbReference type="EMBL" id="DYVR01000059">
    <property type="protein sequence ID" value="HJF84429.1"/>
    <property type="molecule type" value="Genomic_DNA"/>
</dbReference>
<evidence type="ECO:0000256" key="1">
    <source>
        <dbReference type="SAM" id="Phobius"/>
    </source>
</evidence>
<name>A0A921HMN0_9FIRM</name>
<protein>
    <submittedName>
        <fullName evidence="2">DUF2939 domain-containing protein</fullName>
    </submittedName>
</protein>
<reference evidence="2" key="1">
    <citation type="journal article" date="2021" name="PeerJ">
        <title>Extensive microbial diversity within the chicken gut microbiome revealed by metagenomics and culture.</title>
        <authorList>
            <person name="Gilroy R."/>
            <person name="Ravi A."/>
            <person name="Getino M."/>
            <person name="Pursley I."/>
            <person name="Horton D.L."/>
            <person name="Alikhan N.F."/>
            <person name="Baker D."/>
            <person name="Gharbi K."/>
            <person name="Hall N."/>
            <person name="Watson M."/>
            <person name="Adriaenssens E.M."/>
            <person name="Foster-Nyarko E."/>
            <person name="Jarju S."/>
            <person name="Secka A."/>
            <person name="Antonio M."/>
            <person name="Oren A."/>
            <person name="Chaudhuri R.R."/>
            <person name="La Ragione R."/>
            <person name="Hildebrand F."/>
            <person name="Pallen M.J."/>
        </authorList>
    </citation>
    <scope>NUCLEOTIDE SEQUENCE</scope>
    <source>
        <strain evidence="2">7318</strain>
    </source>
</reference>
<proteinExistence type="predicted"/>
<keyword evidence="1" id="KW-1133">Transmembrane helix</keyword>
<feature type="transmembrane region" description="Helical" evidence="1">
    <location>
        <begin position="21"/>
        <end position="44"/>
    </location>
</feature>
<dbReference type="AlphaFoldDB" id="A0A921HMN0"/>
<reference evidence="2" key="2">
    <citation type="submission" date="2021-09" db="EMBL/GenBank/DDBJ databases">
        <authorList>
            <person name="Gilroy R."/>
        </authorList>
    </citation>
    <scope>NUCLEOTIDE SEQUENCE</scope>
    <source>
        <strain evidence="2">7318</strain>
    </source>
</reference>
<gene>
    <name evidence="2" type="ORF">K8V65_02015</name>
</gene>
<keyword evidence="1" id="KW-0472">Membrane</keyword>
<evidence type="ECO:0000313" key="2">
    <source>
        <dbReference type="EMBL" id="HJF84429.1"/>
    </source>
</evidence>
<accession>A0A921HMN0</accession>
<sequence length="370" mass="43286">MNEDKWKQTIAKRRQARYRENRLGCLFIVMVLIAALIGGVYYIYHEHTHSPEYTLEKLQEAFADRDVEKIHRYIDFKAVIPPNYKVLTNDIFANDTIYTEKERDVYQTFYAIIEPIITDGVIQSVDKYIQTGNWQRYNYNSMLKGRQLGIDYAELINRSLLFNIAFKEVKSIENVDDTHAVAVLAVADKYTQTDFDLHITMTKNDSDDWIVTRVDNYQEYLNNISKLYREDINSYLAATKTDLDRSNARFGQLKSEFTVLAEGLKNNPSDSQKALLKSYIENKIIPAYQDWYNYLQNNHIPLGARHLHELRLESASYSIQAWKKYADGIYKNDYKELGEAERIHNKAMETEQKVTDTINNMPALFMPTVD</sequence>